<evidence type="ECO:0000256" key="4">
    <source>
        <dbReference type="ARBA" id="ARBA00022989"/>
    </source>
</evidence>
<comment type="caution">
    <text evidence="6">The sequence shown here is derived from an EMBL/GenBank/DDBJ whole genome shotgun (WGS) entry which is preliminary data.</text>
</comment>
<accession>A0A3R9FAL1</accession>
<reference evidence="6 7" key="1">
    <citation type="submission" date="2020-01" db="EMBL/GenBank/DDBJ databases">
        <title>Genome sequence of a 1,3-propanediol producer, Clostridium butyricum S3.</title>
        <authorList>
            <person name="Zhou J."/>
        </authorList>
    </citation>
    <scope>NUCLEOTIDE SEQUENCE [LARGE SCALE GENOMIC DNA]</scope>
    <source>
        <strain evidence="6 7">S3</strain>
    </source>
</reference>
<dbReference type="AlphaFoldDB" id="A0A3R9FAL1"/>
<organism evidence="6 7">
    <name type="scientific">Clostridium butyricum</name>
    <dbReference type="NCBI Taxonomy" id="1492"/>
    <lineage>
        <taxon>Bacteria</taxon>
        <taxon>Bacillati</taxon>
        <taxon>Bacillota</taxon>
        <taxon>Clostridia</taxon>
        <taxon>Eubacteriales</taxon>
        <taxon>Clostridiaceae</taxon>
        <taxon>Clostridium</taxon>
    </lineage>
</organism>
<evidence type="ECO:0000256" key="3">
    <source>
        <dbReference type="ARBA" id="ARBA00022692"/>
    </source>
</evidence>
<keyword evidence="2" id="KW-0813">Transport</keyword>
<evidence type="ECO:0000313" key="6">
    <source>
        <dbReference type="EMBL" id="NAS17767.1"/>
    </source>
</evidence>
<evidence type="ECO:0000313" key="7">
    <source>
        <dbReference type="Proteomes" id="UP000474042"/>
    </source>
</evidence>
<dbReference type="GO" id="GO:0016020">
    <property type="term" value="C:membrane"/>
    <property type="evidence" value="ECO:0007669"/>
    <property type="project" value="UniProtKB-SubCell"/>
</dbReference>
<keyword evidence="4" id="KW-1133">Transmembrane helix</keyword>
<name>A0A3R9FAL1_CLOBU</name>
<dbReference type="Pfam" id="PF03600">
    <property type="entry name" value="CitMHS"/>
    <property type="match status" value="1"/>
</dbReference>
<keyword evidence="3" id="KW-0812">Transmembrane</keyword>
<evidence type="ECO:0000256" key="5">
    <source>
        <dbReference type="ARBA" id="ARBA00023136"/>
    </source>
</evidence>
<evidence type="ECO:0000256" key="2">
    <source>
        <dbReference type="ARBA" id="ARBA00022448"/>
    </source>
</evidence>
<dbReference type="InterPro" id="IPR051475">
    <property type="entry name" value="Diverse_Ion_Transporter"/>
</dbReference>
<proteinExistence type="predicted"/>
<dbReference type="OrthoDB" id="3177666at2"/>
<gene>
    <name evidence="6" type="ORF">GND98_007740</name>
</gene>
<evidence type="ECO:0000256" key="1">
    <source>
        <dbReference type="ARBA" id="ARBA00004141"/>
    </source>
</evidence>
<dbReference type="RefSeq" id="WP_043853180.1">
    <property type="nucleotide sequence ID" value="NZ_BKBB01000027.1"/>
</dbReference>
<comment type="subcellular location">
    <subcellularLocation>
        <location evidence="1">Membrane</location>
        <topology evidence="1">Multi-pass membrane protein</topology>
    </subcellularLocation>
</comment>
<protein>
    <submittedName>
        <fullName evidence="6">Anion transporter</fullName>
    </submittedName>
</protein>
<sequence length="372" mass="42330">MVLVKNLKVVEYIKKESVLIIALFLAITTSFIYTPKMEYIDFKTLILLFNLMIIVSAFKKLKFLDYIAVAVVKKCSTYKHLSVALVFITFFASMLVTNDVALITFVPITMIIGSKLDIDVLKIVVFQTLAANLGSSLTPMGNPQNLFTYTYYNISPIRFFQITVPIALMSILFLIMLIFKSKNKVINISIDRVIIGDRKKLISYSILLVIILFSVFHVIDYKLSFLLTLLFIFFMDRKLFFEVDYSLLITFIGFFIFVGNISNSIQIQNFMKTILSGESNTYYAGIIISQFISNVPAAMLLSGFTENFNDLILGVNIGGMGTLIASMASVISYKLYCTSNNESRTRYLRVFTMYNILGLALFTILFKFILYL</sequence>
<dbReference type="KEGG" id="cbut:ATN24_14150"/>
<dbReference type="Proteomes" id="UP000474042">
    <property type="component" value="Unassembled WGS sequence"/>
</dbReference>
<dbReference type="PANTHER" id="PTHR43568:SF1">
    <property type="entry name" value="P PROTEIN"/>
    <property type="match status" value="1"/>
</dbReference>
<dbReference type="GO" id="GO:0055085">
    <property type="term" value="P:transmembrane transport"/>
    <property type="evidence" value="ECO:0007669"/>
    <property type="project" value="InterPro"/>
</dbReference>
<dbReference type="InterPro" id="IPR004680">
    <property type="entry name" value="Cit_transptr-like_dom"/>
</dbReference>
<keyword evidence="5" id="KW-0472">Membrane</keyword>
<dbReference type="EMBL" id="WOFV02000018">
    <property type="protein sequence ID" value="NAS17767.1"/>
    <property type="molecule type" value="Genomic_DNA"/>
</dbReference>
<dbReference type="PANTHER" id="PTHR43568">
    <property type="entry name" value="P PROTEIN"/>
    <property type="match status" value="1"/>
</dbReference>